<dbReference type="Gene3D" id="3.40.1400.10">
    <property type="entry name" value="Sugar-phosphate isomerase, RpiB/LacA/LacB"/>
    <property type="match status" value="1"/>
</dbReference>
<dbReference type="InterPro" id="IPR036569">
    <property type="entry name" value="RpiB_LacA_LacB_sf"/>
</dbReference>
<evidence type="ECO:0000256" key="1">
    <source>
        <dbReference type="ARBA" id="ARBA00008754"/>
    </source>
</evidence>
<dbReference type="PANTHER" id="PTHR43732">
    <property type="entry name" value="RIBOSE 5-PHOSPHATE ISOMERASE-RELATED"/>
    <property type="match status" value="1"/>
</dbReference>
<proteinExistence type="inferred from homology"/>
<name>A0ABR3PGG5_9PEZI</name>
<evidence type="ECO:0000313" key="4">
    <source>
        <dbReference type="Proteomes" id="UP001562354"/>
    </source>
</evidence>
<dbReference type="NCBIfam" id="NF004051">
    <property type="entry name" value="PRK05571.1"/>
    <property type="match status" value="1"/>
</dbReference>
<dbReference type="InterPro" id="IPR003500">
    <property type="entry name" value="RpiB_LacA_LacB"/>
</dbReference>
<evidence type="ECO:0008006" key="5">
    <source>
        <dbReference type="Google" id="ProtNLM"/>
    </source>
</evidence>
<dbReference type="Pfam" id="PF02502">
    <property type="entry name" value="LacAB_rpiB"/>
    <property type="match status" value="1"/>
</dbReference>
<keyword evidence="2" id="KW-0413">Isomerase</keyword>
<dbReference type="EMBL" id="JBFMKM010000007">
    <property type="protein sequence ID" value="KAL1305078.1"/>
    <property type="molecule type" value="Genomic_DNA"/>
</dbReference>
<gene>
    <name evidence="3" type="ORF">AAFC00_002012</name>
</gene>
<dbReference type="NCBIfam" id="TIGR02133">
    <property type="entry name" value="RPI_actino"/>
    <property type="match status" value="1"/>
</dbReference>
<dbReference type="Proteomes" id="UP001562354">
    <property type="component" value="Unassembled WGS sequence"/>
</dbReference>
<dbReference type="PANTHER" id="PTHR43732:SF1">
    <property type="entry name" value="RIBOSE 5-PHOSPHATE ISOMERASE"/>
    <property type="match status" value="1"/>
</dbReference>
<dbReference type="NCBIfam" id="TIGR00689">
    <property type="entry name" value="rpiB_lacA_lacB"/>
    <property type="match status" value="1"/>
</dbReference>
<sequence length="196" mass="20601">MSERKQLTISMGADDAGCTYKNAIKADLESDPRVARVIDVGVHTTGDKTAYPHSAVSAAQLVADGSADRALLICGTGLGVAIAANKVPGIRAVTAHDSFSVERAVLSNNAQVLCMGERVVGLELARRLAREWVGYEFDPGSASAEKVDAIMAHEEKNYARLRSDSAAATGQKKVGDGKVAEVAQHVEDIGARQQVA</sequence>
<dbReference type="SUPFAM" id="SSF89623">
    <property type="entry name" value="Ribose/Galactose isomerase RpiB/AlsB"/>
    <property type="match status" value="1"/>
</dbReference>
<protein>
    <recommendedName>
        <fullName evidence="5">Ribose 5-phosphate isomerase</fullName>
    </recommendedName>
</protein>
<organism evidence="3 4">
    <name type="scientific">Neodothiora populina</name>
    <dbReference type="NCBI Taxonomy" id="2781224"/>
    <lineage>
        <taxon>Eukaryota</taxon>
        <taxon>Fungi</taxon>
        <taxon>Dikarya</taxon>
        <taxon>Ascomycota</taxon>
        <taxon>Pezizomycotina</taxon>
        <taxon>Dothideomycetes</taxon>
        <taxon>Dothideomycetidae</taxon>
        <taxon>Dothideales</taxon>
        <taxon>Dothioraceae</taxon>
        <taxon>Neodothiora</taxon>
    </lineage>
</organism>
<comment type="similarity">
    <text evidence="1">Belongs to the LacAB/RpiB family.</text>
</comment>
<reference evidence="3 4" key="1">
    <citation type="submission" date="2024-07" db="EMBL/GenBank/DDBJ databases">
        <title>Draft sequence of the Neodothiora populina.</title>
        <authorList>
            <person name="Drown D.D."/>
            <person name="Schuette U.S."/>
            <person name="Buechlein A.B."/>
            <person name="Rusch D.R."/>
            <person name="Winton L.W."/>
            <person name="Adams G.A."/>
        </authorList>
    </citation>
    <scope>NUCLEOTIDE SEQUENCE [LARGE SCALE GENOMIC DNA]</scope>
    <source>
        <strain evidence="3 4">CPC 39397</strain>
    </source>
</reference>
<dbReference type="RefSeq" id="XP_069201352.1">
    <property type="nucleotide sequence ID" value="XM_069341280.1"/>
</dbReference>
<dbReference type="InterPro" id="IPR051812">
    <property type="entry name" value="SPI_LacAB/RpiB"/>
</dbReference>
<accession>A0ABR3PGG5</accession>
<dbReference type="GeneID" id="95975714"/>
<dbReference type="InterPro" id="IPR011860">
    <property type="entry name" value="Rib-5-P_Isoase_Actino"/>
</dbReference>
<comment type="caution">
    <text evidence="3">The sequence shown here is derived from an EMBL/GenBank/DDBJ whole genome shotgun (WGS) entry which is preliminary data.</text>
</comment>
<evidence type="ECO:0000313" key="3">
    <source>
        <dbReference type="EMBL" id="KAL1305078.1"/>
    </source>
</evidence>
<evidence type="ECO:0000256" key="2">
    <source>
        <dbReference type="ARBA" id="ARBA00023235"/>
    </source>
</evidence>
<keyword evidence="4" id="KW-1185">Reference proteome</keyword>